<dbReference type="AlphaFoldDB" id="A0A9D7S5Y3"/>
<dbReference type="EMBL" id="JADKFW010000004">
    <property type="protein sequence ID" value="MBK9716009.1"/>
    <property type="molecule type" value="Genomic_DNA"/>
</dbReference>
<protein>
    <submittedName>
        <fullName evidence="1">DUF1156 domain-containing protein</fullName>
    </submittedName>
</protein>
<name>A0A9D7S5Y3_9BACT</name>
<dbReference type="PROSITE" id="PS00092">
    <property type="entry name" value="N6_MTASE"/>
    <property type="match status" value="1"/>
</dbReference>
<dbReference type="Proteomes" id="UP000808349">
    <property type="component" value="Unassembled WGS sequence"/>
</dbReference>
<sequence>MATYLAILIDRIITRYNNINVWHNLQETVEHPFGNKSIPMVFDYPEMNPFSSLSGSAFGQVDAITKYVEQEGSSFNYSNCVNTSSGLHQQFATKSINAVVTDPPYYDAIAYADLSDFFYVWLKRTLGIIYPYNFSTPLTPKSEECTAIKAHFEGDRIKAEKHFEGMLSDIFRNVEQQTEEIVSIMFAHQSTKAWTTLCNSILESKMNITGSWAIDTEQTVALKSNKSFLSSSVTVSCKPSLKSGLGDYKEVRKAIERTVEKEVEELYSLGFRGADLLTACFGQAVSEFGKYEKVEKADGSDVTVADLLEMARESAFNALLKGFDGDDFTKFYIGWLQLYSFAESEFDDAAKFSRVGLSINVAELFTEQILIKHGNKQTLGTFEERISANKNIGDRANNFLIDLVHRAMALYKGNNRKALLQYISKVAAQPENSFWRVITSLCEVLPNGSEDHKQALGLLTNKESLIRESKTVQATVTIQRTLFE</sequence>
<dbReference type="GO" id="GO:0032259">
    <property type="term" value="P:methylation"/>
    <property type="evidence" value="ECO:0007669"/>
    <property type="project" value="InterPro"/>
</dbReference>
<evidence type="ECO:0000313" key="2">
    <source>
        <dbReference type="Proteomes" id="UP000808349"/>
    </source>
</evidence>
<gene>
    <name evidence="1" type="ORF">IPO85_00505</name>
</gene>
<dbReference type="GO" id="GO:0003676">
    <property type="term" value="F:nucleic acid binding"/>
    <property type="evidence" value="ECO:0007669"/>
    <property type="project" value="InterPro"/>
</dbReference>
<dbReference type="GO" id="GO:0008168">
    <property type="term" value="F:methyltransferase activity"/>
    <property type="evidence" value="ECO:0007669"/>
    <property type="project" value="InterPro"/>
</dbReference>
<comment type="caution">
    <text evidence="1">The sequence shown here is derived from an EMBL/GenBank/DDBJ whole genome shotgun (WGS) entry which is preliminary data.</text>
</comment>
<organism evidence="1 2">
    <name type="scientific">Candidatus Defluviibacterium haderslevense</name>
    <dbReference type="NCBI Taxonomy" id="2981993"/>
    <lineage>
        <taxon>Bacteria</taxon>
        <taxon>Pseudomonadati</taxon>
        <taxon>Bacteroidota</taxon>
        <taxon>Saprospiria</taxon>
        <taxon>Saprospirales</taxon>
        <taxon>Saprospiraceae</taxon>
        <taxon>Candidatus Defluviibacterium</taxon>
    </lineage>
</organism>
<reference evidence="1 2" key="1">
    <citation type="submission" date="2020-10" db="EMBL/GenBank/DDBJ databases">
        <title>Connecting structure to function with the recovery of over 1000 high-quality activated sludge metagenome-assembled genomes encoding full-length rRNA genes using long-read sequencing.</title>
        <authorList>
            <person name="Singleton C.M."/>
            <person name="Petriglieri F."/>
            <person name="Kristensen J.M."/>
            <person name="Kirkegaard R.H."/>
            <person name="Michaelsen T.Y."/>
            <person name="Andersen M.H."/>
            <person name="Karst S.M."/>
            <person name="Dueholm M.S."/>
            <person name="Nielsen P.H."/>
            <person name="Albertsen M."/>
        </authorList>
    </citation>
    <scope>NUCLEOTIDE SEQUENCE [LARGE SCALE GENOMIC DNA]</scope>
    <source>
        <strain evidence="1">Ribe_18-Q3-R11-54_BAT3C.373</strain>
    </source>
</reference>
<dbReference type="InterPro" id="IPR002052">
    <property type="entry name" value="DNA_methylase_N6_adenine_CS"/>
</dbReference>
<accession>A0A9D7S5Y3</accession>
<proteinExistence type="predicted"/>
<evidence type="ECO:0000313" key="1">
    <source>
        <dbReference type="EMBL" id="MBK9716009.1"/>
    </source>
</evidence>